<evidence type="ECO:0000313" key="2">
    <source>
        <dbReference type="EMBL" id="GAC19216.1"/>
    </source>
</evidence>
<dbReference type="AlphaFoldDB" id="K6Y5H5"/>
<evidence type="ECO:0000313" key="3">
    <source>
        <dbReference type="Proteomes" id="UP000006327"/>
    </source>
</evidence>
<dbReference type="RefSeq" id="WP_007619796.1">
    <property type="nucleotide sequence ID" value="NZ_BAEO01000028.1"/>
</dbReference>
<feature type="chain" id="PRO_5003897057" description="Spondin domain-containing protein" evidence="1">
    <location>
        <begin position="26"/>
        <end position="244"/>
    </location>
</feature>
<dbReference type="InterPro" id="IPR009465">
    <property type="entry name" value="Spondin_N"/>
</dbReference>
<keyword evidence="3" id="KW-1185">Reference proteome</keyword>
<dbReference type="STRING" id="493475.GARC_2249"/>
<gene>
    <name evidence="2" type="ORF">GARC_2249</name>
</gene>
<dbReference type="Proteomes" id="UP000006327">
    <property type="component" value="Unassembled WGS sequence"/>
</dbReference>
<evidence type="ECO:0008006" key="4">
    <source>
        <dbReference type="Google" id="ProtNLM"/>
    </source>
</evidence>
<feature type="signal peptide" evidence="1">
    <location>
        <begin position="1"/>
        <end position="25"/>
    </location>
</feature>
<name>K6Y5H5_9ALTE</name>
<organism evidence="2 3">
    <name type="scientific">Paraglaciecola arctica BSs20135</name>
    <dbReference type="NCBI Taxonomy" id="493475"/>
    <lineage>
        <taxon>Bacteria</taxon>
        <taxon>Pseudomonadati</taxon>
        <taxon>Pseudomonadota</taxon>
        <taxon>Gammaproteobacteria</taxon>
        <taxon>Alteromonadales</taxon>
        <taxon>Alteromonadaceae</taxon>
        <taxon>Paraglaciecola</taxon>
    </lineage>
</organism>
<protein>
    <recommendedName>
        <fullName evidence="4">Spondin domain-containing protein</fullName>
    </recommendedName>
</protein>
<accession>K6Y5H5</accession>
<dbReference type="NCBIfam" id="NF038123">
    <property type="entry name" value="NF038123_dom"/>
    <property type="match status" value="1"/>
</dbReference>
<keyword evidence="1" id="KW-0732">Signal</keyword>
<dbReference type="EMBL" id="BAEO01000028">
    <property type="protein sequence ID" value="GAC19216.1"/>
    <property type="molecule type" value="Genomic_DNA"/>
</dbReference>
<dbReference type="Gene3D" id="2.60.40.2130">
    <property type="entry name" value="F-spondin domain"/>
    <property type="match status" value="1"/>
</dbReference>
<dbReference type="InterPro" id="IPR038678">
    <property type="entry name" value="Spondin_N_sf"/>
</dbReference>
<evidence type="ECO:0000256" key="1">
    <source>
        <dbReference type="SAM" id="SignalP"/>
    </source>
</evidence>
<proteinExistence type="predicted"/>
<comment type="caution">
    <text evidence="2">The sequence shown here is derived from an EMBL/GenBank/DDBJ whole genome shotgun (WGS) entry which is preliminary data.</text>
</comment>
<sequence>MNPLKLNKMRLALIVALPVLFSACSDDEVEVIKEVEVIVEVPATVPDPVDVSYEVTVTNLTNSQPLSPAAVVLHADGHLFSVGEVPSVALEQMAEGGMNSGLLALGMASASGAGAIGPGGSETISVTIQDVTNAKLSVATMLVNTNDAFSGLDALDLSTFAVGDSWTATAGVYDAGTEVNSETAGTMPGPADGGEGFNTTRTDTGYVAMHPGVVTVDDGLSNSVLTVQHKFDNPAVRIMVTRIE</sequence>
<dbReference type="PROSITE" id="PS51257">
    <property type="entry name" value="PROKAR_LIPOPROTEIN"/>
    <property type="match status" value="1"/>
</dbReference>
<reference evidence="2 3" key="1">
    <citation type="journal article" date="2017" name="Antonie Van Leeuwenhoek">
        <title>Rhizobium rhizosphaerae sp. nov., a novel species isolated from rice rhizosphere.</title>
        <authorList>
            <person name="Zhao J.J."/>
            <person name="Zhang J."/>
            <person name="Zhang R.J."/>
            <person name="Zhang C.W."/>
            <person name="Yin H.Q."/>
            <person name="Zhang X.X."/>
        </authorList>
    </citation>
    <scope>NUCLEOTIDE SEQUENCE [LARGE SCALE GENOMIC DNA]</scope>
    <source>
        <strain evidence="2 3">BSs20135</strain>
    </source>
</reference>
<dbReference type="eggNOG" id="ENOG5030GG2">
    <property type="taxonomic scope" value="Bacteria"/>
</dbReference>